<keyword evidence="2" id="KW-1185">Reference proteome</keyword>
<keyword evidence="1" id="KW-0378">Hydrolase</keyword>
<gene>
    <name evidence="1" type="primary">bglX</name>
    <name evidence="1" type="ORF">E5990_01270</name>
</gene>
<protein>
    <submittedName>
        <fullName evidence="1">Beta-glucosidase BglX</fullName>
        <ecNumber evidence="1">3.2.1.21</ecNumber>
    </submittedName>
</protein>
<reference evidence="1" key="1">
    <citation type="submission" date="2019-04" db="EMBL/GenBank/DDBJ databases">
        <title>Microbes associate with the intestines of laboratory mice.</title>
        <authorList>
            <person name="Navarre W."/>
            <person name="Wong E."/>
            <person name="Huang K.C."/>
            <person name="Tropini C."/>
            <person name="Ng K."/>
            <person name="Yu B."/>
        </authorList>
    </citation>
    <scope>NUCLEOTIDE SEQUENCE</scope>
    <source>
        <strain evidence="1">NM86_A22</strain>
    </source>
</reference>
<keyword evidence="1" id="KW-0326">Glycosidase</keyword>
<evidence type="ECO:0000313" key="1">
    <source>
        <dbReference type="EMBL" id="THG55014.1"/>
    </source>
</evidence>
<evidence type="ECO:0000313" key="2">
    <source>
        <dbReference type="Proteomes" id="UP000305401"/>
    </source>
</evidence>
<name>A0AC61S872_9BACT</name>
<accession>A0AC61S872</accession>
<dbReference type="EMBL" id="SSTG01000006">
    <property type="protein sequence ID" value="THG55014.1"/>
    <property type="molecule type" value="Genomic_DNA"/>
</dbReference>
<comment type="caution">
    <text evidence="1">The sequence shown here is derived from an EMBL/GenBank/DDBJ whole genome shotgun (WGS) entry which is preliminary data.</text>
</comment>
<organism evidence="1 2">
    <name type="scientific">Muribaculum caecicola</name>
    <dbReference type="NCBI Taxonomy" id="3038144"/>
    <lineage>
        <taxon>Bacteria</taxon>
        <taxon>Pseudomonadati</taxon>
        <taxon>Bacteroidota</taxon>
        <taxon>Bacteroidia</taxon>
        <taxon>Bacteroidales</taxon>
        <taxon>Muribaculaceae</taxon>
        <taxon>Muribaculum</taxon>
    </lineage>
</organism>
<sequence length="763" mass="82483">MCIRLSNNTLAAILAAIAVLSASAGEKIEKSPLYKDASQPIAVRVNDLLGRMTLDEKIGQTNQRSVAVGMHDLGGWVPQFEQGHIGSIMNVSSPQVADSIQRIMLNKSRLGIPVLIARDVIHGYKTIFPIPLGQAATFNPDIARKGARVAATEASSDGIRWTFAPMLDIARDARWGRIAEGCGEDPYLTGQMGQAMVEGFQGGLAGDPTSLAACAKHFVAYGAAEGGRDYNSTFVPERVLRQTYLPPFRQAIDAGALTIMASFNDNDGIPVSANRHLLTDILRGEWKFPGFVVSDCFAVRELISHGVAADAADASRQTMNAGLDMEMETGHYLETMRGLIENGHVSEARLDSAVAAILYVKFAMGLFEDPFVHTPQSVKYSAEHLAAAKEAALQSAILLKNENNTLPLKPNRINRILLTGPLADARYDQLGTWIFDGEKEHTVTLRHGLDELCRKKGIAMDFVESLKYTRHDNPSGIDAAVTAARNADAIVVAVGEEAIFSGEGHCMASLNLVGRQSELVERLSATGKPVVMVVMAGRPLTIKPEIDRSAAVLYAFHPGTMGGPALADLLLGVTSPSGKTPVTFPLTTGQVPIYYNHNNTGRPANGTEIGLDGIPEDAGNTFLGCTSYYLDAGHKPMYPFGYGLSYGYFEYSDLKLSAGEYGKDQTIKARITVANNGTMDATETVQLYVRDHVASVTRPVKELKQFRRVPLRKGEKQTIEFELPVSELSYIGADLRPRIDSGDFTLFIGGNSETTLSAIFSIK</sequence>
<dbReference type="Proteomes" id="UP000305401">
    <property type="component" value="Unassembled WGS sequence"/>
</dbReference>
<dbReference type="EC" id="3.2.1.21" evidence="1"/>
<proteinExistence type="predicted"/>